<dbReference type="PANTHER" id="PTHR31672:SF2">
    <property type="entry name" value="F-BOX DOMAIN-CONTAINING PROTEIN"/>
    <property type="match status" value="1"/>
</dbReference>
<dbReference type="InterPro" id="IPR050796">
    <property type="entry name" value="SCF_F-box_component"/>
</dbReference>
<evidence type="ECO:0000259" key="1">
    <source>
        <dbReference type="PROSITE" id="PS50181"/>
    </source>
</evidence>
<feature type="domain" description="F-box" evidence="1">
    <location>
        <begin position="36"/>
        <end position="81"/>
    </location>
</feature>
<reference evidence="2" key="2">
    <citation type="submission" date="2018-10" db="UniProtKB">
        <authorList>
            <consortium name="EnsemblPlants"/>
        </authorList>
    </citation>
    <scope>IDENTIFICATION</scope>
</reference>
<keyword evidence="3" id="KW-1185">Reference proteome</keyword>
<dbReference type="AlphaFoldDB" id="A0A3B6D892"/>
<dbReference type="Gramene" id="TraesNOR2D03G01137180.1">
    <property type="protein sequence ID" value="TraesNOR2D03G01137180.1.CDS1"/>
    <property type="gene ID" value="TraesNOR2D03G01137180"/>
</dbReference>
<dbReference type="STRING" id="4565.A0A3B6D892"/>
<accession>A0A3B6D892</accession>
<dbReference type="InterPro" id="IPR036047">
    <property type="entry name" value="F-box-like_dom_sf"/>
</dbReference>
<name>A0A3B6D892_WHEAT</name>
<sequence>MRISLPWDVDVDGLQSQVYPFAVGRRRLSEADGCCSGSILEIPNEMLQEILMKLPTKDVARSCCVSRQWRSVVRDPSFRKLHAASHAALSAEAEFLLLSGVLCELSQSMKTGIFTLSSDKPMCSIAKPHSDGLLNICNGLLCFVLEDRKGQAPAMVCNPVTGETLALPTAPPLSNKNHVYFFVFGFSPPTNEYKLFRFSFPPYSYSSEERVDVDVYTLGDARGWRKDSFLSPSRPPNRRNSISKPVMIDGKLHVVTKGWNAPMGEEAAGVLVVDVPAETCRVYPLPNDLVTYRYDNPLAFELKGRLCLAAHMLSGGRPKAIRFWVMSMENKESDSEKEPHWDLRYNFFVEVEHPFNTRRPWRRVPWSAWFQYETLCYTRSDTLHRYDTRSSIPDHGRLLQWNKQLQTTTISYKWRWMIYRGYRPTLLSPRVFELPPSQDETMMDICS</sequence>
<dbReference type="PROSITE" id="PS50181">
    <property type="entry name" value="FBOX"/>
    <property type="match status" value="1"/>
</dbReference>
<dbReference type="Gramene" id="TraesPARA_EIv1.0_0654300.1">
    <property type="protein sequence ID" value="TraesPARA_EIv1.0_0654300.1.CDS1"/>
    <property type="gene ID" value="TraesPARA_EIv1.0_0654300"/>
</dbReference>
<dbReference type="Gramene" id="TraesCS2D03G0268500.1">
    <property type="protein sequence ID" value="TraesCS2D03G0268500.1.CDS1"/>
    <property type="gene ID" value="TraesCS2D03G0268500"/>
</dbReference>
<dbReference type="InterPro" id="IPR001810">
    <property type="entry name" value="F-box_dom"/>
</dbReference>
<dbReference type="Gene3D" id="1.20.1280.50">
    <property type="match status" value="1"/>
</dbReference>
<evidence type="ECO:0000313" key="2">
    <source>
        <dbReference type="EnsemblPlants" id="TraesCS2D02G127900.1.cds1"/>
    </source>
</evidence>
<dbReference type="OMA" id="QAPAMVC"/>
<dbReference type="Pfam" id="PF08268">
    <property type="entry name" value="FBA_3"/>
    <property type="match status" value="1"/>
</dbReference>
<dbReference type="OrthoDB" id="676617at2759"/>
<dbReference type="Pfam" id="PF00646">
    <property type="entry name" value="F-box"/>
    <property type="match status" value="1"/>
</dbReference>
<dbReference type="Gramene" id="TraesCAD_scaffold_081848_01G000100.1">
    <property type="protein sequence ID" value="TraesCAD_scaffold_081848_01G000100.1"/>
    <property type="gene ID" value="TraesCAD_scaffold_081848_01G000100"/>
</dbReference>
<dbReference type="Gramene" id="TraesMAC2D03G01119380.1">
    <property type="protein sequence ID" value="TraesMAC2D03G01119380.1.CDS1"/>
    <property type="gene ID" value="TraesMAC2D03G01119380"/>
</dbReference>
<dbReference type="Gramene" id="TraesSTA2D03G01109710.1">
    <property type="protein sequence ID" value="TraesSTA2D03G01109710.1.CDS1"/>
    <property type="gene ID" value="TraesSTA2D03G01109710"/>
</dbReference>
<dbReference type="Gramene" id="TraesLDM2D03G01122370.1">
    <property type="protein sequence ID" value="TraesLDM2D03G01122370.1.CDS1"/>
    <property type="gene ID" value="TraesLDM2D03G01122370"/>
</dbReference>
<organism evidence="2">
    <name type="scientific">Triticum aestivum</name>
    <name type="common">Wheat</name>
    <dbReference type="NCBI Taxonomy" id="4565"/>
    <lineage>
        <taxon>Eukaryota</taxon>
        <taxon>Viridiplantae</taxon>
        <taxon>Streptophyta</taxon>
        <taxon>Embryophyta</taxon>
        <taxon>Tracheophyta</taxon>
        <taxon>Spermatophyta</taxon>
        <taxon>Magnoliopsida</taxon>
        <taxon>Liliopsida</taxon>
        <taxon>Poales</taxon>
        <taxon>Poaceae</taxon>
        <taxon>BOP clade</taxon>
        <taxon>Pooideae</taxon>
        <taxon>Triticodae</taxon>
        <taxon>Triticeae</taxon>
        <taxon>Triticinae</taxon>
        <taxon>Triticum</taxon>
    </lineage>
</organism>
<dbReference type="SUPFAM" id="SSF81383">
    <property type="entry name" value="F-box domain"/>
    <property type="match status" value="1"/>
</dbReference>
<dbReference type="InterPro" id="IPR013187">
    <property type="entry name" value="F-box-assoc_dom_typ3"/>
</dbReference>
<dbReference type="InterPro" id="IPR017451">
    <property type="entry name" value="F-box-assoc_interact_dom"/>
</dbReference>
<dbReference type="EnsemblPlants" id="TraesCS2D02G127900.1">
    <property type="protein sequence ID" value="TraesCS2D02G127900.1.cds1"/>
    <property type="gene ID" value="TraesCS2D02G127900"/>
</dbReference>
<dbReference type="Gramene" id="TraesWEE_scaffold_022092_01G000100.1">
    <property type="protein sequence ID" value="TraesWEE_scaffold_022092_01G000100.1"/>
    <property type="gene ID" value="TraesWEE_scaffold_022092_01G000100"/>
</dbReference>
<dbReference type="Gramene" id="TraesCS2D02G127900.1">
    <property type="protein sequence ID" value="TraesCS2D02G127900.1.cds1"/>
    <property type="gene ID" value="TraesCS2D02G127900"/>
</dbReference>
<dbReference type="NCBIfam" id="TIGR01640">
    <property type="entry name" value="F_box_assoc_1"/>
    <property type="match status" value="1"/>
</dbReference>
<dbReference type="Gramene" id="TraesSYM2D03G01135510.1">
    <property type="protein sequence ID" value="TraesSYM2D03G01135510.1.CDS1"/>
    <property type="gene ID" value="TraesSYM2D03G01135510"/>
</dbReference>
<dbReference type="SMART" id="SM00256">
    <property type="entry name" value="FBOX"/>
    <property type="match status" value="1"/>
</dbReference>
<dbReference type="Proteomes" id="UP000019116">
    <property type="component" value="Chromosome 2D"/>
</dbReference>
<proteinExistence type="predicted"/>
<protein>
    <recommendedName>
        <fullName evidence="1">F-box domain-containing protein</fullName>
    </recommendedName>
</protein>
<reference evidence="2" key="1">
    <citation type="submission" date="2018-08" db="EMBL/GenBank/DDBJ databases">
        <authorList>
            <person name="Rossello M."/>
        </authorList>
    </citation>
    <scope>NUCLEOTIDE SEQUENCE [LARGE SCALE GENOMIC DNA]</scope>
    <source>
        <strain evidence="2">cv. Chinese Spring</strain>
    </source>
</reference>
<evidence type="ECO:0000313" key="3">
    <source>
        <dbReference type="Proteomes" id="UP000019116"/>
    </source>
</evidence>
<dbReference type="Gramene" id="TraesLAC2D03G01072840.1">
    <property type="protein sequence ID" value="TraesLAC2D03G01072840.1.CDS1"/>
    <property type="gene ID" value="TraesLAC2D03G01072840"/>
</dbReference>
<dbReference type="Gramene" id="TraesJAG2D03G01124910.1">
    <property type="protein sequence ID" value="TraesJAG2D03G01124910.1.CDS1"/>
    <property type="gene ID" value="TraesJAG2D03G01124910"/>
</dbReference>
<dbReference type="PANTHER" id="PTHR31672">
    <property type="entry name" value="BNACNNG10540D PROTEIN"/>
    <property type="match status" value="1"/>
</dbReference>